<dbReference type="EMBL" id="BN001307">
    <property type="protein sequence ID" value="CBF86221.1"/>
    <property type="molecule type" value="Genomic_DNA"/>
</dbReference>
<sequence length="649" mass="72827">MYLSPNSGGRSDEEPPQQSKRTARACDACYKRKIKCDAAVPRCNWCSHHDSPCTFERKVRRTRKRAVVGKESAAVPGSELSERIARIERLLSEKLPQEPAYTPPQQLPSISPGLNLPFTSSLASMPQSSASSSVPLHFAGRELGAISLFTGIPFILPEGQEWVQSRTGQKLAFDQFTSNRAPWERQRVQNSNAMLMHLQAPNALDLPNRHHIEFSFNVYRTSLMQRVFPVVDPVLFWTTIDAAYKEPFSGSDGAHVSSKASIFAFATFVSGLCKPCFLDQGTNLPRFDEEACVLKARYLLCQVLQEPPTLDGLQAVAMLGMLELFAGNLQSANYYGSISARMIFMLGAHIFTDQRSWYPESFTDTEARIKGQLRNLFWLCYTLEQDVSLRTGQAQLFSEDNCDLTLPPDYVNEMEASLEFHHTSTDFPQNPIFPVDLRLSVIKARAYSALYSFKAMKKTDAEILKDIRELDDELERWRLSLPEKPDPNCNMHSVILRLNYHLCMTIIHQASSRCKSWATQGCVMDGVSSSLALSVEASRSTLLYLETSGHVLVDGVFWTLIFYPMSALLAIFCNILQNPADPQASKDLALLKSATGMLERVFLRQAYSVNELMHVKLVADFVNELCRLATCAMDKAWKERMSGACTPTS</sequence>
<dbReference type="GeneID" id="2875637"/>
<dbReference type="SUPFAM" id="SSF57701">
    <property type="entry name" value="Zn2/Cys6 DNA-binding domain"/>
    <property type="match status" value="1"/>
</dbReference>
<dbReference type="Pfam" id="PF04082">
    <property type="entry name" value="Fungal_trans"/>
    <property type="match status" value="1"/>
</dbReference>
<feature type="region of interest" description="Disordered" evidence="7">
    <location>
        <begin position="1"/>
        <end position="22"/>
    </location>
</feature>
<evidence type="ECO:0000313" key="10">
    <source>
        <dbReference type="Proteomes" id="UP000000560"/>
    </source>
</evidence>
<organism evidence="9 10">
    <name type="scientific">Emericella nidulans (strain FGSC A4 / ATCC 38163 / CBS 112.46 / NRRL 194 / M139)</name>
    <name type="common">Aspergillus nidulans</name>
    <dbReference type="NCBI Taxonomy" id="227321"/>
    <lineage>
        <taxon>Eukaryota</taxon>
        <taxon>Fungi</taxon>
        <taxon>Dikarya</taxon>
        <taxon>Ascomycota</taxon>
        <taxon>Pezizomycotina</taxon>
        <taxon>Eurotiomycetes</taxon>
        <taxon>Eurotiomycetidae</taxon>
        <taxon>Eurotiales</taxon>
        <taxon>Aspergillaceae</taxon>
        <taxon>Aspergillus</taxon>
        <taxon>Aspergillus subgen. Nidulantes</taxon>
    </lineage>
</organism>
<dbReference type="eggNOG" id="ENOG502SKXY">
    <property type="taxonomic scope" value="Eukaryota"/>
</dbReference>
<protein>
    <submittedName>
        <fullName evidence="9">Zn(II)2Cys6 transcription factor (Eurofung)</fullName>
    </submittedName>
</protein>
<dbReference type="PANTHER" id="PTHR46910">
    <property type="entry name" value="TRANSCRIPTION FACTOR PDR1"/>
    <property type="match status" value="1"/>
</dbReference>
<dbReference type="CDD" id="cd00067">
    <property type="entry name" value="GAL4"/>
    <property type="match status" value="1"/>
</dbReference>
<dbReference type="GO" id="GO:0005634">
    <property type="term" value="C:nucleus"/>
    <property type="evidence" value="ECO:0000318"/>
    <property type="project" value="GO_Central"/>
</dbReference>
<dbReference type="Pfam" id="PF00172">
    <property type="entry name" value="Zn_clus"/>
    <property type="match status" value="1"/>
</dbReference>
<dbReference type="PANTHER" id="PTHR46910:SF37">
    <property type="entry name" value="ZN(II)2CYS6 TRANSCRIPTION FACTOR (EUROFUNG)"/>
    <property type="match status" value="1"/>
</dbReference>
<dbReference type="InterPro" id="IPR001138">
    <property type="entry name" value="Zn2Cys6_DnaBD"/>
</dbReference>
<keyword evidence="3" id="KW-0805">Transcription regulation</keyword>
<proteinExistence type="predicted"/>
<keyword evidence="5" id="KW-0804">Transcription</keyword>
<feature type="domain" description="Zn(2)-C6 fungal-type" evidence="8">
    <location>
        <begin position="25"/>
        <end position="55"/>
    </location>
</feature>
<dbReference type="STRING" id="227321.C8VM04"/>
<dbReference type="Gene3D" id="4.10.240.10">
    <property type="entry name" value="Zn(2)-C6 fungal-type DNA-binding domain"/>
    <property type="match status" value="1"/>
</dbReference>
<dbReference type="OMA" id="CSHHNIP"/>
<gene>
    <name evidence="9" type="ORF">ANIA_02122</name>
</gene>
<dbReference type="GO" id="GO:0045944">
    <property type="term" value="P:positive regulation of transcription by RNA polymerase II"/>
    <property type="evidence" value="ECO:0000318"/>
    <property type="project" value="GO_Central"/>
</dbReference>
<evidence type="ECO:0000256" key="3">
    <source>
        <dbReference type="ARBA" id="ARBA00023015"/>
    </source>
</evidence>
<dbReference type="AlphaFoldDB" id="C8VM04"/>
<reference evidence="10" key="2">
    <citation type="journal article" date="2009" name="Fungal Genet. Biol.">
        <title>The 2008 update of the Aspergillus nidulans genome annotation: a community effort.</title>
        <authorList>
            <person name="Wortman J.R."/>
            <person name="Gilsenan J.M."/>
            <person name="Joardar V."/>
            <person name="Deegan J."/>
            <person name="Clutterbuck J."/>
            <person name="Andersen M.R."/>
            <person name="Archer D."/>
            <person name="Bencina M."/>
            <person name="Braus G."/>
            <person name="Coutinho P."/>
            <person name="von Dohren H."/>
            <person name="Doonan J."/>
            <person name="Driessen A.J."/>
            <person name="Durek P."/>
            <person name="Espeso E."/>
            <person name="Fekete E."/>
            <person name="Flipphi M."/>
            <person name="Estrada C.G."/>
            <person name="Geysens S."/>
            <person name="Goldman G."/>
            <person name="de Groot P.W."/>
            <person name="Hansen K."/>
            <person name="Harris S.D."/>
            <person name="Heinekamp T."/>
            <person name="Helmstaedt K."/>
            <person name="Henrissat B."/>
            <person name="Hofmann G."/>
            <person name="Homan T."/>
            <person name="Horio T."/>
            <person name="Horiuchi H."/>
            <person name="James S."/>
            <person name="Jones M."/>
            <person name="Karaffa L."/>
            <person name="Karanyi Z."/>
            <person name="Kato M."/>
            <person name="Keller N."/>
            <person name="Kelly D.E."/>
            <person name="Kiel J.A."/>
            <person name="Kim J.M."/>
            <person name="van der Klei I.J."/>
            <person name="Klis F.M."/>
            <person name="Kovalchuk A."/>
            <person name="Krasevec N."/>
            <person name="Kubicek C.P."/>
            <person name="Liu B."/>
            <person name="Maccabe A."/>
            <person name="Meyer V."/>
            <person name="Mirabito P."/>
            <person name="Miskei M."/>
            <person name="Mos M."/>
            <person name="Mullins J."/>
            <person name="Nelson D.R."/>
            <person name="Nielsen J."/>
            <person name="Oakley B.R."/>
            <person name="Osmani S.A."/>
            <person name="Pakula T."/>
            <person name="Paszewski A."/>
            <person name="Paulsen I."/>
            <person name="Pilsyk S."/>
            <person name="Pocsi I."/>
            <person name="Punt P.J."/>
            <person name="Ram A.F."/>
            <person name="Ren Q."/>
            <person name="Robellet X."/>
            <person name="Robson G."/>
            <person name="Seiboth B."/>
            <person name="van Solingen P."/>
            <person name="Specht T."/>
            <person name="Sun J."/>
            <person name="Taheri-Talesh N."/>
            <person name="Takeshita N."/>
            <person name="Ussery D."/>
            <person name="vanKuyk P.A."/>
            <person name="Visser H."/>
            <person name="van de Vondervoort P.J."/>
            <person name="de Vries R.P."/>
            <person name="Walton J."/>
            <person name="Xiang X."/>
            <person name="Xiong Y."/>
            <person name="Zeng A.P."/>
            <person name="Brandt B.W."/>
            <person name="Cornell M.J."/>
            <person name="van den Hondel C.A."/>
            <person name="Visser J."/>
            <person name="Oliver S.G."/>
            <person name="Turner G."/>
        </authorList>
    </citation>
    <scope>GENOME REANNOTATION</scope>
    <source>
        <strain evidence="10">FGSC A4 / ATCC 38163 / CBS 112.46 / NRRL 194 / M139</strain>
    </source>
</reference>
<evidence type="ECO:0000256" key="6">
    <source>
        <dbReference type="ARBA" id="ARBA00023242"/>
    </source>
</evidence>
<evidence type="ECO:0000256" key="4">
    <source>
        <dbReference type="ARBA" id="ARBA00023125"/>
    </source>
</evidence>
<dbReference type="InterPro" id="IPR036864">
    <property type="entry name" value="Zn2-C6_fun-type_DNA-bd_sf"/>
</dbReference>
<keyword evidence="4" id="KW-0238">DNA-binding</keyword>
<evidence type="ECO:0000256" key="7">
    <source>
        <dbReference type="SAM" id="MobiDB-lite"/>
    </source>
</evidence>
<accession>C8VM04</accession>
<reference evidence="10" key="1">
    <citation type="journal article" date="2005" name="Nature">
        <title>Sequencing of Aspergillus nidulans and comparative analysis with A. fumigatus and A. oryzae.</title>
        <authorList>
            <person name="Galagan J.E."/>
            <person name="Calvo S.E."/>
            <person name="Cuomo C."/>
            <person name="Ma L.J."/>
            <person name="Wortman J.R."/>
            <person name="Batzoglou S."/>
            <person name="Lee S.I."/>
            <person name="Basturkmen M."/>
            <person name="Spevak C.C."/>
            <person name="Clutterbuck J."/>
            <person name="Kapitonov V."/>
            <person name="Jurka J."/>
            <person name="Scazzocchio C."/>
            <person name="Farman M."/>
            <person name="Butler J."/>
            <person name="Purcell S."/>
            <person name="Harris S."/>
            <person name="Braus G.H."/>
            <person name="Draht O."/>
            <person name="Busch S."/>
            <person name="D'Enfert C."/>
            <person name="Bouchier C."/>
            <person name="Goldman G.H."/>
            <person name="Bell-Pedersen D."/>
            <person name="Griffiths-Jones S."/>
            <person name="Doonan J.H."/>
            <person name="Yu J."/>
            <person name="Vienken K."/>
            <person name="Pain A."/>
            <person name="Freitag M."/>
            <person name="Selker E.U."/>
            <person name="Archer D.B."/>
            <person name="Penalva M.A."/>
            <person name="Oakley B.R."/>
            <person name="Momany M."/>
            <person name="Tanaka T."/>
            <person name="Kumagai T."/>
            <person name="Asai K."/>
            <person name="Machida M."/>
            <person name="Nierman W.C."/>
            <person name="Denning D.W."/>
            <person name="Caddick M."/>
            <person name="Hynes M."/>
            <person name="Paoletti M."/>
            <person name="Fischer R."/>
            <person name="Miller B."/>
            <person name="Dyer P."/>
            <person name="Sachs M.S."/>
            <person name="Osmani S.A."/>
            <person name="Birren B.W."/>
        </authorList>
    </citation>
    <scope>NUCLEOTIDE SEQUENCE [LARGE SCALE GENOMIC DNA]</scope>
    <source>
        <strain evidence="10">FGSC A4 / ATCC 38163 / CBS 112.46 / NRRL 194 / M139</strain>
    </source>
</reference>
<dbReference type="SMART" id="SM00906">
    <property type="entry name" value="Fungal_trans"/>
    <property type="match status" value="1"/>
</dbReference>
<dbReference type="InterPro" id="IPR007219">
    <property type="entry name" value="XnlR_reg_dom"/>
</dbReference>
<comment type="subcellular location">
    <subcellularLocation>
        <location evidence="1">Nucleus</location>
    </subcellularLocation>
</comment>
<dbReference type="OrthoDB" id="4116913at2759"/>
<keyword evidence="10" id="KW-1185">Reference proteome</keyword>
<name>C8VM04_EMENI</name>
<dbReference type="Proteomes" id="UP000000560">
    <property type="component" value="Chromosome VII"/>
</dbReference>
<dbReference type="CDD" id="cd12148">
    <property type="entry name" value="fungal_TF_MHR"/>
    <property type="match status" value="1"/>
</dbReference>
<keyword evidence="2" id="KW-0479">Metal-binding</keyword>
<dbReference type="GO" id="GO:0006351">
    <property type="term" value="P:DNA-templated transcription"/>
    <property type="evidence" value="ECO:0007669"/>
    <property type="project" value="InterPro"/>
</dbReference>
<dbReference type="KEGG" id="ani:ANIA_02122"/>
<dbReference type="SMART" id="SM00066">
    <property type="entry name" value="GAL4"/>
    <property type="match status" value="1"/>
</dbReference>
<dbReference type="HOGENOM" id="CLU_010813_1_1_1"/>
<dbReference type="GO" id="GO:0043565">
    <property type="term" value="F:sequence-specific DNA binding"/>
    <property type="evidence" value="ECO:0000318"/>
    <property type="project" value="GO_Central"/>
</dbReference>
<evidence type="ECO:0000256" key="5">
    <source>
        <dbReference type="ARBA" id="ARBA00023163"/>
    </source>
</evidence>
<dbReference type="GO" id="GO:0000981">
    <property type="term" value="F:DNA-binding transcription factor activity, RNA polymerase II-specific"/>
    <property type="evidence" value="ECO:0000318"/>
    <property type="project" value="GO_Central"/>
</dbReference>
<dbReference type="PROSITE" id="PS50048">
    <property type="entry name" value="ZN2_CY6_FUNGAL_2"/>
    <property type="match status" value="1"/>
</dbReference>
<evidence type="ECO:0000313" key="9">
    <source>
        <dbReference type="EMBL" id="CBF86221.1"/>
    </source>
</evidence>
<evidence type="ECO:0000259" key="8">
    <source>
        <dbReference type="PROSITE" id="PS50048"/>
    </source>
</evidence>
<evidence type="ECO:0000256" key="1">
    <source>
        <dbReference type="ARBA" id="ARBA00004123"/>
    </source>
</evidence>
<dbReference type="InParanoid" id="C8VM04"/>
<dbReference type="InterPro" id="IPR050987">
    <property type="entry name" value="AtrR-like"/>
</dbReference>
<evidence type="ECO:0000256" key="2">
    <source>
        <dbReference type="ARBA" id="ARBA00022723"/>
    </source>
</evidence>
<keyword evidence="6" id="KW-0539">Nucleus</keyword>
<dbReference type="GO" id="GO:0008270">
    <property type="term" value="F:zinc ion binding"/>
    <property type="evidence" value="ECO:0007669"/>
    <property type="project" value="InterPro"/>
</dbReference>
<dbReference type="RefSeq" id="XP_659726.2">
    <property type="nucleotide sequence ID" value="XM_654634.2"/>
</dbReference>